<evidence type="ECO:0000256" key="2">
    <source>
        <dbReference type="SAM" id="SignalP"/>
    </source>
</evidence>
<dbReference type="OrthoDB" id="975384at2"/>
<reference evidence="4 5" key="1">
    <citation type="submission" date="2014-09" db="EMBL/GenBank/DDBJ databases">
        <title>Whole Genome Shotgun of Flavobacterium aquatile LMG 4008.</title>
        <authorList>
            <person name="Gale A.N."/>
            <person name="Pipes S.E."/>
            <person name="Newman J.D."/>
        </authorList>
    </citation>
    <scope>NUCLEOTIDE SEQUENCE [LARGE SCALE GENOMIC DNA]</scope>
    <source>
        <strain evidence="4 5">LMG 4008</strain>
    </source>
</reference>
<dbReference type="InterPro" id="IPR013783">
    <property type="entry name" value="Ig-like_fold"/>
</dbReference>
<dbReference type="eggNOG" id="COG3227">
    <property type="taxonomic scope" value="Bacteria"/>
</dbReference>
<dbReference type="RefSeq" id="WP_035126025.1">
    <property type="nucleotide sequence ID" value="NZ_JRHH01000003.1"/>
</dbReference>
<feature type="signal peptide" evidence="2">
    <location>
        <begin position="1"/>
        <end position="27"/>
    </location>
</feature>
<sequence>MKKTTKHFFGKSILLLFSILLSSLSYGQCINSTAYLTVTSDNSGTVQQIGTCTYSTEYNTINGLVVGENYIFTAALNSDGSPRYVSITNESNVSITHGMSPLVVNAITATTVRLHVSNDATCAGGSICHNTTVQFLADCPAPITLGANTLTTTGANVTWVPVGTETAWDIQYGVTGFTLGSGTIVTDVTAANYSLTGLASGTVHQFYVRANCATEDSLWAGPFSFATVCLPVTEFYESFDTTTASFGGPLPICWSKGGSTSNVYLQTGSNIPMSAPNYLYMFSDSDDSIETFASMPLVSNLQANTHRLRFTAFCTVADRVIQVGYLTDPNDVATYQYLDEFLMPSNQVGSAAQFVLVPGALPSGVQRLVFRNVTAPGETAGIYIDDVRWELIPTCTEPTNVSVSNVLGTSASVEWVAPTPAPADGYEYFLSTSNTAPTDATVATGTVAAGVTTLSLTTLTPVSDYYIWVRSVCSSTSKSVWTLTSAFTTPCASFVPYYLENFSTFVPSCWSKFNDGDVTTGPTGNENTGSWFSRNYLNGSGNNAAVINLYSNFPKGWLVSPVFDLSAGGYQVKYNVGTTQFFSTNPINAPGVMGADDFVYFMMSTDGGTTWTTLETYSATNTPPNAGSTAIFNVPTVNTNSVKFAFYGTAGSVSDGPDYDFFVDDFIVQTVPATAPACASNVIATISAGCGNFPTVISWDATSGSDGYKLSIGTTPGGTDILNAQALTALNYSYTGAINATYYYKVVPFNAIGDAVGCVEQSFTTSATGCYCTSVPTSFDGDGISNVQIGTTNFPTTPISYFDHSATTVTMNQGLNNNVQITFETGFTYDTNIWIDFNNDYDFEDAGELVQTGITSTNINPTTLDASFVMPATAPIGVYKMRIGTADGGQFTPNPCYSGSWGVTLDFSVNIVVPSCTPAAVATSTITPNCATSQYSIAIDVTSLGSGTPAVSDGTTTWPITATGIINVGPFASGSSVVLTLLHGSDATCNLPLGTFTYVCPPANDDCSTAVALTVGGVFANNAVVGTTFGATDSTPPAPGCASFQGGDVWYSVVVPASGSVTLETNVNGTSVLTDSGLAVYSGSCASLTLVECDDDDSLNGAMSLISLTGQTPGATLYVNVWRYGGGTGDTFAVSAYDASLGNEAFDSSSFTFYPNPVNDVLNLSYSQSINKVQVINILGQEVKTVTMDANQAQVDMSNLPTGTYLVKVTSDSQVKTIKVVKE</sequence>
<organism evidence="4 5">
    <name type="scientific">Flavobacterium aquatile LMG 4008 = ATCC 11947</name>
    <dbReference type="NCBI Taxonomy" id="1453498"/>
    <lineage>
        <taxon>Bacteria</taxon>
        <taxon>Pseudomonadati</taxon>
        <taxon>Bacteroidota</taxon>
        <taxon>Flavobacteriia</taxon>
        <taxon>Flavobacteriales</taxon>
        <taxon>Flavobacteriaceae</taxon>
        <taxon>Flavobacterium</taxon>
    </lineage>
</organism>
<dbReference type="CDD" id="cd00063">
    <property type="entry name" value="FN3"/>
    <property type="match status" value="1"/>
</dbReference>
<comment type="caution">
    <text evidence="4">The sequence shown here is derived from an EMBL/GenBank/DDBJ whole genome shotgun (WGS) entry which is preliminary data.</text>
</comment>
<accession>A0A095V0D5</accession>
<dbReference type="SMART" id="SM00060">
    <property type="entry name" value="FN3"/>
    <property type="match status" value="2"/>
</dbReference>
<dbReference type="Gene3D" id="2.60.40.10">
    <property type="entry name" value="Immunoglobulins"/>
    <property type="match status" value="3"/>
</dbReference>
<gene>
    <name evidence="4" type="ORF">LG45_08440</name>
</gene>
<evidence type="ECO:0000256" key="1">
    <source>
        <dbReference type="ARBA" id="ARBA00022729"/>
    </source>
</evidence>
<dbReference type="InterPro" id="IPR045474">
    <property type="entry name" value="GEVED"/>
</dbReference>
<dbReference type="Gene3D" id="2.60.120.260">
    <property type="entry name" value="Galactose-binding domain-like"/>
    <property type="match status" value="1"/>
</dbReference>
<dbReference type="InterPro" id="IPR003961">
    <property type="entry name" value="FN3_dom"/>
</dbReference>
<feature type="domain" description="Fibronectin type-III" evidence="3">
    <location>
        <begin position="139"/>
        <end position="231"/>
    </location>
</feature>
<keyword evidence="1 2" id="KW-0732">Signal</keyword>
<dbReference type="InterPro" id="IPR026444">
    <property type="entry name" value="Secre_tail"/>
</dbReference>
<feature type="chain" id="PRO_5001912251" description="Fibronectin type-III domain-containing protein" evidence="2">
    <location>
        <begin position="28"/>
        <end position="1223"/>
    </location>
</feature>
<dbReference type="Pfam" id="PF18962">
    <property type="entry name" value="Por_Secre_tail"/>
    <property type="match status" value="1"/>
</dbReference>
<dbReference type="EMBL" id="JRHH01000003">
    <property type="protein sequence ID" value="KGD68305.1"/>
    <property type="molecule type" value="Genomic_DNA"/>
</dbReference>
<feature type="domain" description="Fibronectin type-III" evidence="3">
    <location>
        <begin position="397"/>
        <end position="492"/>
    </location>
</feature>
<name>A0A095V0D5_9FLAO</name>
<dbReference type="eggNOG" id="COG4886">
    <property type="taxonomic scope" value="Bacteria"/>
</dbReference>
<dbReference type="PROSITE" id="PS50853">
    <property type="entry name" value="FN3"/>
    <property type="match status" value="2"/>
</dbReference>
<evidence type="ECO:0000313" key="4">
    <source>
        <dbReference type="EMBL" id="KGD68305.1"/>
    </source>
</evidence>
<dbReference type="SUPFAM" id="SSF49265">
    <property type="entry name" value="Fibronectin type III"/>
    <property type="match status" value="2"/>
</dbReference>
<keyword evidence="5" id="KW-1185">Reference proteome</keyword>
<dbReference type="STRING" id="1453498.LG45_08440"/>
<dbReference type="AlphaFoldDB" id="A0A095V0D5"/>
<proteinExistence type="predicted"/>
<dbReference type="NCBIfam" id="TIGR04183">
    <property type="entry name" value="Por_Secre_tail"/>
    <property type="match status" value="1"/>
</dbReference>
<evidence type="ECO:0000259" key="3">
    <source>
        <dbReference type="PROSITE" id="PS50853"/>
    </source>
</evidence>
<dbReference type="eggNOG" id="COG3291">
    <property type="taxonomic scope" value="Bacteria"/>
</dbReference>
<dbReference type="Pfam" id="PF20009">
    <property type="entry name" value="GEVED"/>
    <property type="match status" value="1"/>
</dbReference>
<dbReference type="Pfam" id="PF00041">
    <property type="entry name" value="fn3"/>
    <property type="match status" value="1"/>
</dbReference>
<protein>
    <recommendedName>
        <fullName evidence="3">Fibronectin type-III domain-containing protein</fullName>
    </recommendedName>
</protein>
<dbReference type="InterPro" id="IPR036116">
    <property type="entry name" value="FN3_sf"/>
</dbReference>
<dbReference type="Proteomes" id="UP000029554">
    <property type="component" value="Unassembled WGS sequence"/>
</dbReference>
<evidence type="ECO:0000313" key="5">
    <source>
        <dbReference type="Proteomes" id="UP000029554"/>
    </source>
</evidence>